<dbReference type="GO" id="GO:0003924">
    <property type="term" value="F:GTPase activity"/>
    <property type="evidence" value="ECO:0007669"/>
    <property type="project" value="UniProtKB-UniRule"/>
</dbReference>
<evidence type="ECO:0000256" key="8">
    <source>
        <dbReference type="ARBA" id="ARBA00050293"/>
    </source>
</evidence>
<dbReference type="EMBL" id="JAPDIA010000008">
    <property type="protein sequence ID" value="MDG0812114.1"/>
    <property type="molecule type" value="Genomic_DNA"/>
</dbReference>
<accession>A0A9X4QV14</accession>
<dbReference type="GO" id="GO:0043022">
    <property type="term" value="F:ribosome binding"/>
    <property type="evidence" value="ECO:0007669"/>
    <property type="project" value="UniProtKB-UniRule"/>
</dbReference>
<keyword evidence="14" id="KW-0251">Elongation factor</keyword>
<evidence type="ECO:0000256" key="4">
    <source>
        <dbReference type="ARBA" id="ARBA00022801"/>
    </source>
</evidence>
<dbReference type="HAMAP" id="MF_00071">
    <property type="entry name" value="LepA"/>
    <property type="match status" value="1"/>
</dbReference>
<evidence type="ECO:0000256" key="6">
    <source>
        <dbReference type="ARBA" id="ARBA00023134"/>
    </source>
</evidence>
<dbReference type="PRINTS" id="PR00315">
    <property type="entry name" value="ELONGATNFCT"/>
</dbReference>
<dbReference type="NCBIfam" id="TIGR01393">
    <property type="entry name" value="lepA"/>
    <property type="match status" value="1"/>
</dbReference>
<evidence type="ECO:0000256" key="12">
    <source>
        <dbReference type="HAMAP-Rule" id="MF_00071"/>
    </source>
</evidence>
<dbReference type="CDD" id="cd03699">
    <property type="entry name" value="EF4_II"/>
    <property type="match status" value="1"/>
</dbReference>
<dbReference type="Gene3D" id="3.40.50.300">
    <property type="entry name" value="P-loop containing nucleotide triphosphate hydrolases"/>
    <property type="match status" value="1"/>
</dbReference>
<dbReference type="FunFam" id="3.30.70.870:FF:000004">
    <property type="entry name" value="Translation factor GUF1, mitochondrial"/>
    <property type="match status" value="1"/>
</dbReference>
<dbReference type="InterPro" id="IPR031157">
    <property type="entry name" value="G_TR_CS"/>
</dbReference>
<evidence type="ECO:0000256" key="5">
    <source>
        <dbReference type="ARBA" id="ARBA00022917"/>
    </source>
</evidence>
<dbReference type="Gene3D" id="3.30.70.240">
    <property type="match status" value="1"/>
</dbReference>
<keyword evidence="15" id="KW-1185">Reference proteome</keyword>
<keyword evidence="7 12" id="KW-0472">Membrane</keyword>
<comment type="function">
    <text evidence="9 12">Required for accurate and efficient protein synthesis under certain stress conditions. May act as a fidelity factor of the translation reaction, by catalyzing a one-codon backward translocation of tRNAs on improperly translocated ribosomes. Back-translocation proceeds from a post-translocation (POST) complex to a pre-translocation (PRE) complex, thus giving elongation factor G a second chance to translocate the tRNAs correctly. Binds to ribosomes in a GTP-dependent manner.</text>
</comment>
<keyword evidence="2 12" id="KW-1003">Cell membrane</keyword>
<evidence type="ECO:0000256" key="3">
    <source>
        <dbReference type="ARBA" id="ARBA00022741"/>
    </source>
</evidence>
<name>A0A9X4QV14_9BACL</name>
<dbReference type="EC" id="3.6.5.n1" evidence="11 12"/>
<dbReference type="Gene3D" id="3.30.70.870">
    <property type="entry name" value="Elongation Factor G (Translational Gtpase), domain 3"/>
    <property type="match status" value="1"/>
</dbReference>
<evidence type="ECO:0000313" key="15">
    <source>
        <dbReference type="Proteomes" id="UP001153404"/>
    </source>
</evidence>
<dbReference type="FunFam" id="3.30.70.240:FF:000007">
    <property type="entry name" value="Translation factor GUF1, mitochondrial"/>
    <property type="match status" value="1"/>
</dbReference>
<dbReference type="InterPro" id="IPR000795">
    <property type="entry name" value="T_Tr_GTP-bd_dom"/>
</dbReference>
<dbReference type="SUPFAM" id="SSF50447">
    <property type="entry name" value="Translation proteins"/>
    <property type="match status" value="1"/>
</dbReference>
<dbReference type="PANTHER" id="PTHR43512">
    <property type="entry name" value="TRANSLATION FACTOR GUF1-RELATED"/>
    <property type="match status" value="1"/>
</dbReference>
<dbReference type="CDD" id="cd16260">
    <property type="entry name" value="EF4_III"/>
    <property type="match status" value="1"/>
</dbReference>
<comment type="similarity">
    <text evidence="10">Belongs to the GTP-binding elongation factor family. LepA subfamily.</text>
</comment>
<dbReference type="GO" id="GO:0045727">
    <property type="term" value="P:positive regulation of translation"/>
    <property type="evidence" value="ECO:0007669"/>
    <property type="project" value="UniProtKB-UniRule"/>
</dbReference>
<evidence type="ECO:0000256" key="1">
    <source>
        <dbReference type="ARBA" id="ARBA00005454"/>
    </source>
</evidence>
<dbReference type="InterPro" id="IPR035654">
    <property type="entry name" value="LepA_IV"/>
</dbReference>
<dbReference type="GO" id="GO:0003746">
    <property type="term" value="F:translation elongation factor activity"/>
    <property type="evidence" value="ECO:0007669"/>
    <property type="project" value="UniProtKB-UniRule"/>
</dbReference>
<dbReference type="SUPFAM" id="SSF54980">
    <property type="entry name" value="EF-G C-terminal domain-like"/>
    <property type="match status" value="2"/>
</dbReference>
<dbReference type="Gene3D" id="2.40.30.10">
    <property type="entry name" value="Translation factors"/>
    <property type="match status" value="1"/>
</dbReference>
<organism evidence="14 15">
    <name type="scientific">Cohnella rhizosphaerae</name>
    <dbReference type="NCBI Taxonomy" id="1457232"/>
    <lineage>
        <taxon>Bacteria</taxon>
        <taxon>Bacillati</taxon>
        <taxon>Bacillota</taxon>
        <taxon>Bacilli</taxon>
        <taxon>Bacillales</taxon>
        <taxon>Paenibacillaceae</taxon>
        <taxon>Cohnella</taxon>
    </lineage>
</organism>
<sequence length="604" mass="67408">MADIQHKQSHIRNFCIIAHIDHGKSTLADRILEYTGTLTAREMQDQVLDSMDLERERGITIKLQAVRLKYKADDGEIYTLHLIDTPGHVDFTYEVSRSLAACEGALLIVDAAQGIEAQTLANVYLALDNNLEILPVINKIDLPSAEPERVKQEVEDVIGLDASEAVLASAKNGIGIKEILEQVVHKVPAPQGDPEAPLKALIFDSYYDAYKGVICYIRVIDGKLRAGTPIKFMATGATFDVVEVGTFMPRSTIVDELGPGDVGFVTASIKNVKDTRVGDTITNAKRPTAEALPGYRGINPMVFCGLYPIESSDYNDLRDALEKLELNDASLRFEPETSQALGFGFRCGFLGMLHMEIIQERIEREFNIPLITTAPSVVYKVTLTSGAQIDISNPSEYPEAGKLDFVEEPYVKASIIVPKDYVGAIMELCQGKRGEFIDMQYLDANRVTLKYDIPLAEIVYDFFDQLKSSTKGYASFDYELTGYRQSNLVKMDILLNGEQVDALSFIVHRDRAYQRGRVICEKLKDLIPRQMFEVPIQAAVGQKIVSRETIKAMRKNVLAKCYGGDISRKRKLLEKQKEGKKRMKQVGNVEVPQEAFMAVLKLDD</sequence>
<dbReference type="InterPro" id="IPR005225">
    <property type="entry name" value="Small_GTP-bd"/>
</dbReference>
<evidence type="ECO:0000313" key="14">
    <source>
        <dbReference type="EMBL" id="MDG0812114.1"/>
    </source>
</evidence>
<dbReference type="SMART" id="SM00838">
    <property type="entry name" value="EFG_C"/>
    <property type="match status" value="1"/>
</dbReference>
<feature type="binding site" evidence="12">
    <location>
        <begin position="21"/>
        <end position="26"/>
    </location>
    <ligand>
        <name>GTP</name>
        <dbReference type="ChEBI" id="CHEBI:37565"/>
    </ligand>
</feature>
<dbReference type="NCBIfam" id="TIGR00231">
    <property type="entry name" value="small_GTP"/>
    <property type="match status" value="1"/>
</dbReference>
<dbReference type="InterPro" id="IPR006297">
    <property type="entry name" value="EF-4"/>
</dbReference>
<dbReference type="FunFam" id="3.30.70.2570:FF:000001">
    <property type="entry name" value="Translation factor GUF1, mitochondrial"/>
    <property type="match status" value="1"/>
</dbReference>
<dbReference type="PANTHER" id="PTHR43512:SF4">
    <property type="entry name" value="TRANSLATION FACTOR GUF1 HOMOLOG, CHLOROPLASTIC"/>
    <property type="match status" value="1"/>
</dbReference>
<feature type="binding site" evidence="12">
    <location>
        <begin position="138"/>
        <end position="141"/>
    </location>
    <ligand>
        <name>GTP</name>
        <dbReference type="ChEBI" id="CHEBI:37565"/>
    </ligand>
</feature>
<dbReference type="CDD" id="cd03709">
    <property type="entry name" value="lepA_C"/>
    <property type="match status" value="1"/>
</dbReference>
<proteinExistence type="inferred from homology"/>
<dbReference type="Pfam" id="PF14492">
    <property type="entry name" value="EFG_III"/>
    <property type="match status" value="1"/>
</dbReference>
<comment type="similarity">
    <text evidence="1 12">Belongs to the TRAFAC class translation factor GTPase superfamily. Classic translation factor GTPase family. LepA subfamily.</text>
</comment>
<dbReference type="FunFam" id="3.40.50.300:FF:000078">
    <property type="entry name" value="Elongation factor 4"/>
    <property type="match status" value="1"/>
</dbReference>
<dbReference type="FunFam" id="2.40.30.10:FF:000015">
    <property type="entry name" value="Translation factor GUF1, mitochondrial"/>
    <property type="match status" value="1"/>
</dbReference>
<dbReference type="InterPro" id="IPR004161">
    <property type="entry name" value="EFTu-like_2"/>
</dbReference>
<dbReference type="InterPro" id="IPR013842">
    <property type="entry name" value="LepA_CTD"/>
</dbReference>
<protein>
    <recommendedName>
        <fullName evidence="11 12">Elongation factor 4</fullName>
        <shortName evidence="12">EF-4</shortName>
        <ecNumber evidence="11 12">3.6.5.n1</ecNumber>
    </recommendedName>
    <alternativeName>
        <fullName evidence="12">Ribosomal back-translocase LepA</fullName>
    </alternativeName>
</protein>
<dbReference type="InterPro" id="IPR009000">
    <property type="entry name" value="Transl_B-barrel_sf"/>
</dbReference>
<gene>
    <name evidence="12 14" type="primary">lepA</name>
    <name evidence="14" type="ORF">OMP40_24215</name>
</gene>
<dbReference type="Pfam" id="PF00679">
    <property type="entry name" value="EFG_C"/>
    <property type="match status" value="1"/>
</dbReference>
<evidence type="ECO:0000256" key="10">
    <source>
        <dbReference type="ARBA" id="ARBA00061052"/>
    </source>
</evidence>
<dbReference type="PROSITE" id="PS00301">
    <property type="entry name" value="G_TR_1"/>
    <property type="match status" value="1"/>
</dbReference>
<dbReference type="CDD" id="cd01890">
    <property type="entry name" value="LepA"/>
    <property type="match status" value="1"/>
</dbReference>
<dbReference type="AlphaFoldDB" id="A0A9X4QV14"/>
<evidence type="ECO:0000256" key="7">
    <source>
        <dbReference type="ARBA" id="ARBA00023136"/>
    </source>
</evidence>
<dbReference type="SUPFAM" id="SSF52540">
    <property type="entry name" value="P-loop containing nucleoside triphosphate hydrolases"/>
    <property type="match status" value="1"/>
</dbReference>
<keyword evidence="6 12" id="KW-0342">GTP-binding</keyword>
<keyword evidence="3 12" id="KW-0547">Nucleotide-binding</keyword>
<dbReference type="InterPro" id="IPR027417">
    <property type="entry name" value="P-loop_NTPase"/>
</dbReference>
<dbReference type="RefSeq" id="WP_277535244.1">
    <property type="nucleotide sequence ID" value="NZ_JAPDIA010000008.1"/>
</dbReference>
<dbReference type="InterPro" id="IPR041095">
    <property type="entry name" value="EFG_II"/>
</dbReference>
<comment type="catalytic activity">
    <reaction evidence="8 12">
        <text>GTP + H2O = GDP + phosphate + H(+)</text>
        <dbReference type="Rhea" id="RHEA:19669"/>
        <dbReference type="ChEBI" id="CHEBI:15377"/>
        <dbReference type="ChEBI" id="CHEBI:15378"/>
        <dbReference type="ChEBI" id="CHEBI:37565"/>
        <dbReference type="ChEBI" id="CHEBI:43474"/>
        <dbReference type="ChEBI" id="CHEBI:58189"/>
        <dbReference type="EC" id="3.6.5.n1"/>
    </reaction>
</comment>
<dbReference type="GO" id="GO:0005525">
    <property type="term" value="F:GTP binding"/>
    <property type="evidence" value="ECO:0007669"/>
    <property type="project" value="UniProtKB-UniRule"/>
</dbReference>
<comment type="caution">
    <text evidence="14">The sequence shown here is derived from an EMBL/GenBank/DDBJ whole genome shotgun (WGS) entry which is preliminary data.</text>
</comment>
<dbReference type="GO" id="GO:0005886">
    <property type="term" value="C:plasma membrane"/>
    <property type="evidence" value="ECO:0007669"/>
    <property type="project" value="UniProtKB-SubCell"/>
</dbReference>
<keyword evidence="5 12" id="KW-0648">Protein biosynthesis</keyword>
<reference evidence="14" key="1">
    <citation type="submission" date="2022-10" db="EMBL/GenBank/DDBJ databases">
        <title>Comparative genomic analysis of Cohnella hashimotonis sp. nov., isolated from the International Space Station.</title>
        <authorList>
            <person name="Simpson A."/>
            <person name="Venkateswaran K."/>
        </authorList>
    </citation>
    <scope>NUCLEOTIDE SEQUENCE</scope>
    <source>
        <strain evidence="14">DSM 28161</strain>
    </source>
</reference>
<dbReference type="Pfam" id="PF03144">
    <property type="entry name" value="GTP_EFTU_D2"/>
    <property type="match status" value="1"/>
</dbReference>
<evidence type="ECO:0000256" key="2">
    <source>
        <dbReference type="ARBA" id="ARBA00022475"/>
    </source>
</evidence>
<feature type="domain" description="Tr-type G" evidence="13">
    <location>
        <begin position="9"/>
        <end position="191"/>
    </location>
</feature>
<dbReference type="Gene3D" id="3.30.70.2570">
    <property type="entry name" value="Elongation factor 4, C-terminal domain"/>
    <property type="match status" value="1"/>
</dbReference>
<dbReference type="InterPro" id="IPR038363">
    <property type="entry name" value="LepA_C_sf"/>
</dbReference>
<dbReference type="InterPro" id="IPR035647">
    <property type="entry name" value="EFG_III/V"/>
</dbReference>
<dbReference type="PROSITE" id="PS51722">
    <property type="entry name" value="G_TR_2"/>
    <property type="match status" value="1"/>
</dbReference>
<dbReference type="InterPro" id="IPR000640">
    <property type="entry name" value="EFG_V-like"/>
</dbReference>
<keyword evidence="4 12" id="KW-0378">Hydrolase</keyword>
<dbReference type="Pfam" id="PF00009">
    <property type="entry name" value="GTP_EFTU"/>
    <property type="match status" value="1"/>
</dbReference>
<comment type="subcellular location">
    <subcellularLocation>
        <location evidence="12">Cell membrane</location>
        <topology evidence="12">Peripheral membrane protein</topology>
        <orientation evidence="12">Cytoplasmic side</orientation>
    </subcellularLocation>
</comment>
<dbReference type="Proteomes" id="UP001153404">
    <property type="component" value="Unassembled WGS sequence"/>
</dbReference>
<dbReference type="Pfam" id="PF06421">
    <property type="entry name" value="LepA_C"/>
    <property type="match status" value="1"/>
</dbReference>
<evidence type="ECO:0000256" key="11">
    <source>
        <dbReference type="ARBA" id="ARBA00066744"/>
    </source>
</evidence>
<evidence type="ECO:0000256" key="9">
    <source>
        <dbReference type="ARBA" id="ARBA00057626"/>
    </source>
</evidence>
<evidence type="ECO:0000259" key="13">
    <source>
        <dbReference type="PROSITE" id="PS51722"/>
    </source>
</evidence>